<name>A0A0S4MHZ1_ECHMU</name>
<dbReference type="Proteomes" id="UP000017246">
    <property type="component" value="Unassembled WGS sequence"/>
</dbReference>
<dbReference type="EMBL" id="LN902046">
    <property type="protein sequence ID" value="CUT98461.1"/>
    <property type="molecule type" value="Genomic_DNA"/>
</dbReference>
<evidence type="ECO:0000313" key="2">
    <source>
        <dbReference type="Proteomes" id="UP000017246"/>
    </source>
</evidence>
<keyword evidence="2" id="KW-1185">Reference proteome</keyword>
<dbReference type="AlphaFoldDB" id="A0A0S4MHZ1"/>
<protein>
    <submittedName>
        <fullName evidence="1">snRNA activating protein complex subunit 4</fullName>
    </submittedName>
</protein>
<accession>A0A0S4MHZ1</accession>
<reference evidence="1" key="1">
    <citation type="journal article" date="2013" name="Nature">
        <title>The genomes of four tapeworm species reveal adaptations to parasitism.</title>
        <authorList>
            <person name="Tsai I.J."/>
            <person name="Zarowiecki M."/>
            <person name="Holroyd N."/>
            <person name="Garciarrubio A."/>
            <person name="Sanchez-Flores A."/>
            <person name="Brooks K.L."/>
            <person name="Tracey A."/>
            <person name="Bobes R.J."/>
            <person name="Fragoso G."/>
            <person name="Sciutto E."/>
            <person name="Aslett M."/>
            <person name="Beasley H."/>
            <person name="Bennett H.M."/>
            <person name="Cai J."/>
            <person name="Camicia F."/>
            <person name="Clark R."/>
            <person name="Cucher M."/>
            <person name="De Silva N."/>
            <person name="Day T.A."/>
            <person name="Deplazes P."/>
            <person name="Estrada K."/>
            <person name="Fernandez C."/>
            <person name="Holland P.W."/>
            <person name="Hou J."/>
            <person name="Hu S."/>
            <person name="Huckvale T."/>
            <person name="Hung S.S."/>
            <person name="Kamenetzky L."/>
            <person name="Keane J.A."/>
            <person name="Kiss F."/>
            <person name="Koziol U."/>
            <person name="Lambert O."/>
            <person name="Liu K."/>
            <person name="Luo X."/>
            <person name="Luo Y."/>
            <person name="Macchiaroli N."/>
            <person name="Nichol S."/>
            <person name="Paps J."/>
            <person name="Parkinson J."/>
            <person name="Pouchkina-Stantcheva N."/>
            <person name="Riddiford N."/>
            <person name="Rosenzvit M."/>
            <person name="Salinas G."/>
            <person name="Wasmuth J.D."/>
            <person name="Zamanian M."/>
            <person name="Zheng Y."/>
            <person name="Cai X."/>
            <person name="Soberon X."/>
            <person name="Olson P.D."/>
            <person name="Laclette J.P."/>
            <person name="Brehm K."/>
            <person name="Berriman M."/>
            <person name="Garciarrubio A."/>
            <person name="Bobes R.J."/>
            <person name="Fragoso G."/>
            <person name="Sanchez-Flores A."/>
            <person name="Estrada K."/>
            <person name="Cevallos M.A."/>
            <person name="Morett E."/>
            <person name="Gonzalez V."/>
            <person name="Portillo T."/>
            <person name="Ochoa-Leyva A."/>
            <person name="Jose M.V."/>
            <person name="Sciutto E."/>
            <person name="Landa A."/>
            <person name="Jimenez L."/>
            <person name="Valdes V."/>
            <person name="Carrero J.C."/>
            <person name="Larralde C."/>
            <person name="Morales-Montor J."/>
            <person name="Limon-Lason J."/>
            <person name="Soberon X."/>
            <person name="Laclette J.P."/>
        </authorList>
    </citation>
    <scope>NUCLEOTIDE SEQUENCE [LARGE SCALE GENOMIC DNA]</scope>
</reference>
<reference evidence="1" key="2">
    <citation type="submission" date="2015-11" db="EMBL/GenBank/DDBJ databases">
        <authorList>
            <person name="Zhang Y."/>
            <person name="Guo Z."/>
        </authorList>
    </citation>
    <scope>NUCLEOTIDE SEQUENCE</scope>
</reference>
<evidence type="ECO:0000313" key="1">
    <source>
        <dbReference type="EMBL" id="CUT98461.1"/>
    </source>
</evidence>
<sequence length="161" mass="18236">MGDNAFPFVVGRISYTRSSVEWRRTSLHVRLERGDLDIKSMSPNLATISTLAELSAKRCELHKMAVLLEFQSYRRLKRGRPDAAALMSSSKHRIFGLRCFAPSLWPCLLASMRARDNADQPCQHRISAQLRRHLLAILPSSPGNLTKYAVSVQWRTALSNE</sequence>
<organism evidence="1 2">
    <name type="scientific">Echinococcus multilocularis</name>
    <name type="common">Fox tapeworm</name>
    <dbReference type="NCBI Taxonomy" id="6211"/>
    <lineage>
        <taxon>Eukaryota</taxon>
        <taxon>Metazoa</taxon>
        <taxon>Spiralia</taxon>
        <taxon>Lophotrochozoa</taxon>
        <taxon>Platyhelminthes</taxon>
        <taxon>Cestoda</taxon>
        <taxon>Eucestoda</taxon>
        <taxon>Cyclophyllidea</taxon>
        <taxon>Taeniidae</taxon>
        <taxon>Echinococcus</taxon>
    </lineage>
</organism>
<proteinExistence type="predicted"/>
<dbReference type="STRING" id="6211.A0A0S4MHZ1"/>